<dbReference type="EMBL" id="KK914327">
    <property type="protein sequence ID" value="KDP40572.1"/>
    <property type="molecule type" value="Genomic_DNA"/>
</dbReference>
<evidence type="ECO:0000256" key="6">
    <source>
        <dbReference type="SAM" id="MobiDB-lite"/>
    </source>
</evidence>
<dbReference type="GO" id="GO:0005819">
    <property type="term" value="C:spindle"/>
    <property type="evidence" value="ECO:0007669"/>
    <property type="project" value="TreeGrafter"/>
</dbReference>
<dbReference type="Pfam" id="PF03999">
    <property type="entry name" value="MAP65_ASE1"/>
    <property type="match status" value="1"/>
</dbReference>
<keyword evidence="5" id="KW-0175">Coiled coil</keyword>
<sequence>MTTFFSAVSPSRTTCGSLLHELQQIWDEIGETDGERDKMLLELEQECLDIYRRKVEMTRMYKADLLQSLASAEAEIAKLISALGENASFSRGNGTLKQQISALKPVLEDLRLKKDGRMKEFYETQLQIDVICAEIASTVDSIKSIEPQVDEQDLTVKRLGEVKSHLKDLQSEKSLRLRKVNSNISMIHDLSAVMSIDFFKIVNDVHPGLTASANGQSKSISNDTIARLTAVIQSLKQEKQQRLRKLQDLGRTLLELWNLMDTPNDEQRKWDHVRILISSTVDEVSRHGCLALEVIEQIEVEVERLNVLKASKLRELVLKRQNELEEIYKGVHMDVDSDAARQILISLIESGNVDLSDLLLSMDDQIRKAKEQALSRKDILDKVEKWKCASEEEKWLDEYEKDENRYSAGRGAHKNLKRAEKARVLVSKIPSIVENLTAKVKAWELEKGITFLYEKAPILKTLDEYTVLRQEREEEKRRSREQKRQQEQFAAEQEAIYGSRPTVKKPLGQSTSANTIAGSPLARRVATPGRHAFSSGKERRESRMHNATPVNYVALPKDDSASRGS</sequence>
<feature type="compositionally biased region" description="Basic and acidic residues" evidence="6">
    <location>
        <begin position="473"/>
        <end position="486"/>
    </location>
</feature>
<evidence type="ECO:0000313" key="7">
    <source>
        <dbReference type="EMBL" id="KDP40572.1"/>
    </source>
</evidence>
<comment type="similarity">
    <text evidence="2">Belongs to the MAP65/ASE1 family.</text>
</comment>
<dbReference type="GO" id="GO:0008017">
    <property type="term" value="F:microtubule binding"/>
    <property type="evidence" value="ECO:0007669"/>
    <property type="project" value="InterPro"/>
</dbReference>
<reference evidence="7 8" key="1">
    <citation type="journal article" date="2014" name="PLoS ONE">
        <title>Global Analysis of Gene Expression Profiles in Physic Nut (Jatropha curcas L.) Seedlings Exposed to Salt Stress.</title>
        <authorList>
            <person name="Zhang L."/>
            <person name="Zhang C."/>
            <person name="Wu P."/>
            <person name="Chen Y."/>
            <person name="Li M."/>
            <person name="Jiang H."/>
            <person name="Wu G."/>
        </authorList>
    </citation>
    <scope>NUCLEOTIDE SEQUENCE [LARGE SCALE GENOMIC DNA]</scope>
    <source>
        <strain evidence="8">cv. GZQX0401</strain>
        <tissue evidence="7">Young leaves</tissue>
    </source>
</reference>
<accession>A0A067KWM9</accession>
<feature type="compositionally biased region" description="Polar residues" evidence="6">
    <location>
        <begin position="508"/>
        <end position="517"/>
    </location>
</feature>
<protein>
    <submittedName>
        <fullName evidence="7">Uncharacterized protein</fullName>
    </submittedName>
</protein>
<dbReference type="PANTHER" id="PTHR19321:SF4">
    <property type="entry name" value="65-KDA MICROTUBULE-ASSOCIATED PROTEIN 5"/>
    <property type="match status" value="1"/>
</dbReference>
<evidence type="ECO:0000256" key="2">
    <source>
        <dbReference type="ARBA" id="ARBA00006187"/>
    </source>
</evidence>
<dbReference type="OrthoDB" id="642895at2759"/>
<dbReference type="Gene3D" id="1.20.58.1520">
    <property type="match status" value="1"/>
</dbReference>
<keyword evidence="8" id="KW-1185">Reference proteome</keyword>
<evidence type="ECO:0000256" key="1">
    <source>
        <dbReference type="ARBA" id="ARBA00004245"/>
    </source>
</evidence>
<dbReference type="AlphaFoldDB" id="A0A067KWM9"/>
<keyword evidence="4" id="KW-0206">Cytoskeleton</keyword>
<dbReference type="GO" id="GO:0005737">
    <property type="term" value="C:cytoplasm"/>
    <property type="evidence" value="ECO:0007669"/>
    <property type="project" value="TreeGrafter"/>
</dbReference>
<evidence type="ECO:0000256" key="3">
    <source>
        <dbReference type="ARBA" id="ARBA00022701"/>
    </source>
</evidence>
<feature type="compositionally biased region" description="Basic and acidic residues" evidence="6">
    <location>
        <begin position="556"/>
        <end position="565"/>
    </location>
</feature>
<keyword evidence="3" id="KW-0493">Microtubule</keyword>
<feature type="region of interest" description="Disordered" evidence="6">
    <location>
        <begin position="473"/>
        <end position="565"/>
    </location>
</feature>
<name>A0A067KWM9_JATCU</name>
<gene>
    <name evidence="7" type="ORF">JCGZ_24571</name>
</gene>
<evidence type="ECO:0000256" key="5">
    <source>
        <dbReference type="SAM" id="Coils"/>
    </source>
</evidence>
<dbReference type="PANTHER" id="PTHR19321">
    <property type="entry name" value="PROTEIN REGULATOR OF CYTOKINESIS 1 PRC1-RELATED"/>
    <property type="match status" value="1"/>
</dbReference>
<dbReference type="GO" id="GO:0000226">
    <property type="term" value="P:microtubule cytoskeleton organization"/>
    <property type="evidence" value="ECO:0007669"/>
    <property type="project" value="InterPro"/>
</dbReference>
<dbReference type="InterPro" id="IPR007145">
    <property type="entry name" value="MAP65_Ase1_PRC1"/>
</dbReference>
<dbReference type="Proteomes" id="UP000027138">
    <property type="component" value="Unassembled WGS sequence"/>
</dbReference>
<dbReference type="STRING" id="180498.A0A067KWM9"/>
<evidence type="ECO:0000313" key="8">
    <source>
        <dbReference type="Proteomes" id="UP000027138"/>
    </source>
</evidence>
<keyword evidence="4" id="KW-0963">Cytoplasm</keyword>
<comment type="subcellular location">
    <subcellularLocation>
        <location evidence="1">Cytoplasm</location>
        <location evidence="1">Cytoskeleton</location>
    </subcellularLocation>
</comment>
<feature type="coiled-coil region" evidence="5">
    <location>
        <begin position="225"/>
        <end position="252"/>
    </location>
</feature>
<evidence type="ECO:0000256" key="4">
    <source>
        <dbReference type="ARBA" id="ARBA00023212"/>
    </source>
</evidence>
<proteinExistence type="inferred from homology"/>
<dbReference type="GO" id="GO:0005874">
    <property type="term" value="C:microtubule"/>
    <property type="evidence" value="ECO:0007669"/>
    <property type="project" value="UniProtKB-KW"/>
</dbReference>
<organism evidence="7 8">
    <name type="scientific">Jatropha curcas</name>
    <name type="common">Barbados nut</name>
    <dbReference type="NCBI Taxonomy" id="180498"/>
    <lineage>
        <taxon>Eukaryota</taxon>
        <taxon>Viridiplantae</taxon>
        <taxon>Streptophyta</taxon>
        <taxon>Embryophyta</taxon>
        <taxon>Tracheophyta</taxon>
        <taxon>Spermatophyta</taxon>
        <taxon>Magnoliopsida</taxon>
        <taxon>eudicotyledons</taxon>
        <taxon>Gunneridae</taxon>
        <taxon>Pentapetalae</taxon>
        <taxon>rosids</taxon>
        <taxon>fabids</taxon>
        <taxon>Malpighiales</taxon>
        <taxon>Euphorbiaceae</taxon>
        <taxon>Crotonoideae</taxon>
        <taxon>Jatropheae</taxon>
        <taxon>Jatropha</taxon>
    </lineage>
</organism>